<reference evidence="1 2" key="1">
    <citation type="submission" date="2019-02" db="EMBL/GenBank/DDBJ databases">
        <title>Deep-cultivation of Planctomycetes and their phenomic and genomic characterization uncovers novel biology.</title>
        <authorList>
            <person name="Wiegand S."/>
            <person name="Jogler M."/>
            <person name="Boedeker C."/>
            <person name="Pinto D."/>
            <person name="Vollmers J."/>
            <person name="Rivas-Marin E."/>
            <person name="Kohn T."/>
            <person name="Peeters S.H."/>
            <person name="Heuer A."/>
            <person name="Rast P."/>
            <person name="Oberbeckmann S."/>
            <person name="Bunk B."/>
            <person name="Jeske O."/>
            <person name="Meyerdierks A."/>
            <person name="Storesund J.E."/>
            <person name="Kallscheuer N."/>
            <person name="Luecker S."/>
            <person name="Lage O.M."/>
            <person name="Pohl T."/>
            <person name="Merkel B.J."/>
            <person name="Hornburger P."/>
            <person name="Mueller R.-W."/>
            <person name="Bruemmer F."/>
            <person name="Labrenz M."/>
            <person name="Spormann A.M."/>
            <person name="Op den Camp H."/>
            <person name="Overmann J."/>
            <person name="Amann R."/>
            <person name="Jetten M.S.M."/>
            <person name="Mascher T."/>
            <person name="Medema M.H."/>
            <person name="Devos D.P."/>
            <person name="Kaster A.-K."/>
            <person name="Ovreas L."/>
            <person name="Rohde M."/>
            <person name="Galperin M.Y."/>
            <person name="Jogler C."/>
        </authorList>
    </citation>
    <scope>NUCLEOTIDE SEQUENCE [LARGE SCALE GENOMIC DNA]</scope>
    <source>
        <strain evidence="1 2">FF011L</strain>
    </source>
</reference>
<proteinExistence type="predicted"/>
<evidence type="ECO:0000313" key="1">
    <source>
        <dbReference type="EMBL" id="QDS94606.1"/>
    </source>
</evidence>
<evidence type="ECO:0000313" key="2">
    <source>
        <dbReference type="Proteomes" id="UP000320672"/>
    </source>
</evidence>
<dbReference type="KEGG" id="rml:FF011L_33850"/>
<dbReference type="Proteomes" id="UP000320672">
    <property type="component" value="Chromosome"/>
</dbReference>
<name>A0A517MI95_9BACT</name>
<organism evidence="1 2">
    <name type="scientific">Roseimaritima multifibrata</name>
    <dbReference type="NCBI Taxonomy" id="1930274"/>
    <lineage>
        <taxon>Bacteria</taxon>
        <taxon>Pseudomonadati</taxon>
        <taxon>Planctomycetota</taxon>
        <taxon>Planctomycetia</taxon>
        <taxon>Pirellulales</taxon>
        <taxon>Pirellulaceae</taxon>
        <taxon>Roseimaritima</taxon>
    </lineage>
</organism>
<gene>
    <name evidence="1" type="ORF">FF011L_33850</name>
</gene>
<dbReference type="AlphaFoldDB" id="A0A517MI95"/>
<accession>A0A517MI95</accession>
<sequence>MPTAYRTYIIESSRERITRIFTPSVRLTSGKPEAVSIEFMPQQGERNEYNIHFQRFNQHVSCSTFQTCNATKRTDTPTIF</sequence>
<dbReference type="EMBL" id="CP036262">
    <property type="protein sequence ID" value="QDS94606.1"/>
    <property type="molecule type" value="Genomic_DNA"/>
</dbReference>
<keyword evidence="2" id="KW-1185">Reference proteome</keyword>
<protein>
    <submittedName>
        <fullName evidence="1">Uncharacterized protein</fullName>
    </submittedName>
</protein>